<reference evidence="6" key="1">
    <citation type="submission" date="2023-10" db="EMBL/GenBank/DDBJ databases">
        <authorList>
            <person name="Chen Y."/>
            <person name="Shah S."/>
            <person name="Dougan E. K."/>
            <person name="Thang M."/>
            <person name="Chan C."/>
        </authorList>
    </citation>
    <scope>NUCLEOTIDE SEQUENCE [LARGE SCALE GENOMIC DNA]</scope>
</reference>
<keyword evidence="7" id="KW-1185">Reference proteome</keyword>
<feature type="non-terminal residue" evidence="6">
    <location>
        <position position="1"/>
    </location>
</feature>
<evidence type="ECO:0000256" key="3">
    <source>
        <dbReference type="ARBA" id="ARBA00023242"/>
    </source>
</evidence>
<feature type="coiled-coil region" evidence="4">
    <location>
        <begin position="15"/>
        <end position="85"/>
    </location>
</feature>
<proteinExistence type="predicted"/>
<comment type="subcellular location">
    <subcellularLocation>
        <location evidence="1">Nucleus</location>
    </subcellularLocation>
</comment>
<evidence type="ECO:0000256" key="4">
    <source>
        <dbReference type="SAM" id="Coils"/>
    </source>
</evidence>
<dbReference type="EMBL" id="CAUYUJ010003240">
    <property type="protein sequence ID" value="CAK0804478.1"/>
    <property type="molecule type" value="Genomic_DNA"/>
</dbReference>
<evidence type="ECO:0000256" key="2">
    <source>
        <dbReference type="ARBA" id="ARBA00023054"/>
    </source>
</evidence>
<evidence type="ECO:0000259" key="5">
    <source>
        <dbReference type="Pfam" id="PF18517"/>
    </source>
</evidence>
<keyword evidence="3" id="KW-0539">Nucleus</keyword>
<feature type="domain" description="Leucine zipper with capping helix" evidence="5">
    <location>
        <begin position="92"/>
        <end position="144"/>
    </location>
</feature>
<accession>A0ABN9QEV0</accession>
<evidence type="ECO:0000313" key="7">
    <source>
        <dbReference type="Proteomes" id="UP001189429"/>
    </source>
</evidence>
<dbReference type="InterPro" id="IPR040661">
    <property type="entry name" value="LZ3wCH"/>
</dbReference>
<gene>
    <name evidence="6" type="ORF">PCOR1329_LOCUS11270</name>
</gene>
<evidence type="ECO:0000256" key="1">
    <source>
        <dbReference type="ARBA" id="ARBA00004123"/>
    </source>
</evidence>
<dbReference type="Proteomes" id="UP001189429">
    <property type="component" value="Unassembled WGS sequence"/>
</dbReference>
<keyword evidence="2 4" id="KW-0175">Coiled coil</keyword>
<sequence>VGTQQLFWALASAKAASLRTKRQKLDQEAEGLAKEHDQLKAQLAALKAEGSVPSPRELAELRARAAAERQRRDALRKQIEAFERLGPGKLGEIRTQTAVAKEAANRWADNICAVRSMFLRERRGEVSSHQFNTMFNLPDDFDYLE</sequence>
<protein>
    <recommendedName>
        <fullName evidence="5">Leucine zipper with capping helix domain-containing protein</fullName>
    </recommendedName>
</protein>
<organism evidence="6 7">
    <name type="scientific">Prorocentrum cordatum</name>
    <dbReference type="NCBI Taxonomy" id="2364126"/>
    <lineage>
        <taxon>Eukaryota</taxon>
        <taxon>Sar</taxon>
        <taxon>Alveolata</taxon>
        <taxon>Dinophyceae</taxon>
        <taxon>Prorocentrales</taxon>
        <taxon>Prorocentraceae</taxon>
        <taxon>Prorocentrum</taxon>
    </lineage>
</organism>
<dbReference type="Pfam" id="PF18517">
    <property type="entry name" value="LZ3wCH"/>
    <property type="match status" value="1"/>
</dbReference>
<name>A0ABN9QEV0_9DINO</name>
<evidence type="ECO:0000313" key="6">
    <source>
        <dbReference type="EMBL" id="CAK0804478.1"/>
    </source>
</evidence>
<comment type="caution">
    <text evidence="6">The sequence shown here is derived from an EMBL/GenBank/DDBJ whole genome shotgun (WGS) entry which is preliminary data.</text>
</comment>